<dbReference type="SUPFAM" id="SSF53474">
    <property type="entry name" value="alpha/beta-Hydrolases"/>
    <property type="match status" value="1"/>
</dbReference>
<evidence type="ECO:0000313" key="3">
    <source>
        <dbReference type="EMBL" id="KXN68746.1"/>
    </source>
</evidence>
<evidence type="ECO:0000259" key="2">
    <source>
        <dbReference type="Pfam" id="PF07859"/>
    </source>
</evidence>
<keyword evidence="1 3" id="KW-0378">Hydrolase</keyword>
<evidence type="ECO:0000313" key="4">
    <source>
        <dbReference type="Proteomes" id="UP000070444"/>
    </source>
</evidence>
<dbReference type="GO" id="GO:0016787">
    <property type="term" value="F:hydrolase activity"/>
    <property type="evidence" value="ECO:0007669"/>
    <property type="project" value="UniProtKB-KW"/>
</dbReference>
<dbReference type="PANTHER" id="PTHR48081">
    <property type="entry name" value="AB HYDROLASE SUPERFAMILY PROTEIN C4A8.06C"/>
    <property type="match status" value="1"/>
</dbReference>
<dbReference type="OrthoDB" id="408631at2759"/>
<feature type="non-terminal residue" evidence="3">
    <location>
        <position position="268"/>
    </location>
</feature>
<keyword evidence="4" id="KW-1185">Reference proteome</keyword>
<name>A0A137P0Z8_CONC2</name>
<dbReference type="Proteomes" id="UP000070444">
    <property type="component" value="Unassembled WGS sequence"/>
</dbReference>
<dbReference type="AlphaFoldDB" id="A0A137P0Z8"/>
<dbReference type="InterPro" id="IPR013094">
    <property type="entry name" value="AB_hydrolase_3"/>
</dbReference>
<accession>A0A137P0Z8</accession>
<protein>
    <submittedName>
        <fullName evidence="3">Alpha/beta-hydrolase</fullName>
    </submittedName>
</protein>
<dbReference type="Gene3D" id="3.40.50.1820">
    <property type="entry name" value="alpha/beta hydrolase"/>
    <property type="match status" value="1"/>
</dbReference>
<dbReference type="InterPro" id="IPR050300">
    <property type="entry name" value="GDXG_lipolytic_enzyme"/>
</dbReference>
<evidence type="ECO:0000256" key="1">
    <source>
        <dbReference type="ARBA" id="ARBA00022801"/>
    </source>
</evidence>
<reference evidence="3 4" key="1">
    <citation type="journal article" date="2015" name="Genome Biol. Evol.">
        <title>Phylogenomic analyses indicate that early fungi evolved digesting cell walls of algal ancestors of land plants.</title>
        <authorList>
            <person name="Chang Y."/>
            <person name="Wang S."/>
            <person name="Sekimoto S."/>
            <person name="Aerts A.L."/>
            <person name="Choi C."/>
            <person name="Clum A."/>
            <person name="LaButti K.M."/>
            <person name="Lindquist E.A."/>
            <person name="Yee Ngan C."/>
            <person name="Ohm R.A."/>
            <person name="Salamov A.A."/>
            <person name="Grigoriev I.V."/>
            <person name="Spatafora J.W."/>
            <person name="Berbee M.L."/>
        </authorList>
    </citation>
    <scope>NUCLEOTIDE SEQUENCE [LARGE SCALE GENOMIC DNA]</scope>
    <source>
        <strain evidence="3 4">NRRL 28638</strain>
    </source>
</reference>
<dbReference type="EMBL" id="KQ964562">
    <property type="protein sequence ID" value="KXN68746.1"/>
    <property type="molecule type" value="Genomic_DNA"/>
</dbReference>
<organism evidence="3 4">
    <name type="scientific">Conidiobolus coronatus (strain ATCC 28846 / CBS 209.66 / NRRL 28638)</name>
    <name type="common">Delacroixia coronata</name>
    <dbReference type="NCBI Taxonomy" id="796925"/>
    <lineage>
        <taxon>Eukaryota</taxon>
        <taxon>Fungi</taxon>
        <taxon>Fungi incertae sedis</taxon>
        <taxon>Zoopagomycota</taxon>
        <taxon>Entomophthoromycotina</taxon>
        <taxon>Entomophthoromycetes</taxon>
        <taxon>Entomophthorales</taxon>
        <taxon>Ancylistaceae</taxon>
        <taxon>Conidiobolus</taxon>
    </lineage>
</organism>
<dbReference type="InterPro" id="IPR029058">
    <property type="entry name" value="AB_hydrolase_fold"/>
</dbReference>
<proteinExistence type="predicted"/>
<dbReference type="STRING" id="796925.A0A137P0Z8"/>
<sequence length="268" mass="30425">MNALRISINTVLDILEDFGSDENFNSKSWGFIHGTSVKLFRSTLKSMREIPVEVAQFISTSCKYFGWPGLKIERTTIPGKFREQSYQFLKKYFEEKYGNYPLPIEYHWNASKPLNIQWITPNNRTISSKPPTLYHIHGGAWAFLHTCAYNHIFRDLTEASSSQVMSIEYRLIPQVPLLSQFEDVLAGYFYLSAPISQGGAGNKTSQVVIGGESAGAHLSSMLLHMLRNTNTPNLAGAYLMSPVVDLTFSQPSFFENTDRDYLWKEEAP</sequence>
<gene>
    <name evidence="3" type="ORF">CONCODRAFT_72013</name>
</gene>
<dbReference type="PANTHER" id="PTHR48081:SF8">
    <property type="entry name" value="ALPHA_BETA HYDROLASE FOLD-3 DOMAIN-CONTAINING PROTEIN-RELATED"/>
    <property type="match status" value="1"/>
</dbReference>
<dbReference type="Pfam" id="PF07859">
    <property type="entry name" value="Abhydrolase_3"/>
    <property type="match status" value="1"/>
</dbReference>
<feature type="domain" description="Alpha/beta hydrolase fold-3" evidence="2">
    <location>
        <begin position="134"/>
        <end position="265"/>
    </location>
</feature>